<organism evidence="3 4">
    <name type="scientific">Sediminicurvatus halobius</name>
    <dbReference type="NCBI Taxonomy" id="2182432"/>
    <lineage>
        <taxon>Bacteria</taxon>
        <taxon>Pseudomonadati</taxon>
        <taxon>Pseudomonadota</taxon>
        <taxon>Gammaproteobacteria</taxon>
        <taxon>Chromatiales</taxon>
        <taxon>Ectothiorhodospiraceae</taxon>
        <taxon>Sediminicurvatus</taxon>
    </lineage>
</organism>
<sequence>MLLAQSIGSHGRRSIRSCCIASIALLCCTTTEAKPCTLTTKRPVTMFDELFSKNAVSVDKMFEPSRRFHALMLNGVEKVAHFQLDAVKSYAEFGLKNLREGLELRDVNDIQGFVTKQGERARELGEKVQSDVQTLAGIQQELGTEVQKLMQNNVAGLSEAPRAARSSSSKSSSGASSSGSSGSRKSA</sequence>
<protein>
    <recommendedName>
        <fullName evidence="2">Phasin domain-containing protein</fullName>
    </recommendedName>
</protein>
<feature type="region of interest" description="Disordered" evidence="1">
    <location>
        <begin position="153"/>
        <end position="187"/>
    </location>
</feature>
<evidence type="ECO:0000259" key="2">
    <source>
        <dbReference type="Pfam" id="PF09361"/>
    </source>
</evidence>
<dbReference type="AlphaFoldDB" id="A0A2U2MY66"/>
<name>A0A2U2MY66_9GAMM</name>
<comment type="caution">
    <text evidence="3">The sequence shown here is derived from an EMBL/GenBank/DDBJ whole genome shotgun (WGS) entry which is preliminary data.</text>
</comment>
<dbReference type="Proteomes" id="UP000245474">
    <property type="component" value="Unassembled WGS sequence"/>
</dbReference>
<dbReference type="EMBL" id="QFFI01000029">
    <property type="protein sequence ID" value="PWG61634.1"/>
    <property type="molecule type" value="Genomic_DNA"/>
</dbReference>
<keyword evidence="4" id="KW-1185">Reference proteome</keyword>
<reference evidence="3 4" key="1">
    <citation type="submission" date="2018-05" db="EMBL/GenBank/DDBJ databases">
        <title>Spiribacter halobius sp. nov., a moderately halophilic bacterium isolated from marine solar saltern.</title>
        <authorList>
            <person name="Zheng W.-S."/>
            <person name="Lu D.-C."/>
            <person name="Du Z.-J."/>
        </authorList>
    </citation>
    <scope>NUCLEOTIDE SEQUENCE [LARGE SCALE GENOMIC DNA]</scope>
    <source>
        <strain evidence="3 4">E85</strain>
    </source>
</reference>
<dbReference type="InterPro" id="IPR018968">
    <property type="entry name" value="Phasin"/>
</dbReference>
<feature type="domain" description="Phasin" evidence="2">
    <location>
        <begin position="60"/>
        <end position="154"/>
    </location>
</feature>
<accession>A0A2U2MY66</accession>
<gene>
    <name evidence="3" type="ORF">DEM34_15275</name>
</gene>
<evidence type="ECO:0000313" key="4">
    <source>
        <dbReference type="Proteomes" id="UP000245474"/>
    </source>
</evidence>
<proteinExistence type="predicted"/>
<dbReference type="Pfam" id="PF09361">
    <property type="entry name" value="Phasin_2"/>
    <property type="match status" value="1"/>
</dbReference>
<evidence type="ECO:0000313" key="3">
    <source>
        <dbReference type="EMBL" id="PWG61634.1"/>
    </source>
</evidence>
<feature type="compositionally biased region" description="Low complexity" evidence="1">
    <location>
        <begin position="163"/>
        <end position="187"/>
    </location>
</feature>
<evidence type="ECO:0000256" key="1">
    <source>
        <dbReference type="SAM" id="MobiDB-lite"/>
    </source>
</evidence>